<evidence type="ECO:0000313" key="3">
    <source>
        <dbReference type="Proteomes" id="UP000239187"/>
    </source>
</evidence>
<feature type="region of interest" description="Disordered" evidence="1">
    <location>
        <begin position="1"/>
        <end position="61"/>
    </location>
</feature>
<name>A0A2L0UH45_9MICC</name>
<proteinExistence type="predicted"/>
<dbReference type="AlphaFoldDB" id="A0A2L0UH45"/>
<feature type="compositionally biased region" description="Basic and acidic residues" evidence="1">
    <location>
        <begin position="40"/>
        <end position="53"/>
    </location>
</feature>
<dbReference type="EMBL" id="CP024915">
    <property type="protein sequence ID" value="AUZ88552.1"/>
    <property type="molecule type" value="Genomic_DNA"/>
</dbReference>
<reference evidence="2 3" key="1">
    <citation type="submission" date="2017-11" db="EMBL/GenBank/DDBJ databases">
        <title>Draft genome of Arthrobacter agilis strain UMCV2, a plant growth-promoting rhizobacterium and biocontrol capacity of phytopathogenic fungi.</title>
        <authorList>
            <person name="Martinez-Camara R."/>
            <person name="Santoyo G."/>
            <person name="Moreno-Hagelsieb G."/>
            <person name="Valencia-Cantero E."/>
        </authorList>
    </citation>
    <scope>NUCLEOTIDE SEQUENCE [LARGE SCALE GENOMIC DNA]</scope>
    <source>
        <strain evidence="2 3">UMCV2</strain>
    </source>
</reference>
<evidence type="ECO:0000256" key="1">
    <source>
        <dbReference type="SAM" id="MobiDB-lite"/>
    </source>
</evidence>
<protein>
    <submittedName>
        <fullName evidence="2">Uncharacterized protein</fullName>
    </submittedName>
</protein>
<accession>A0A2L0UH45</accession>
<dbReference type="Proteomes" id="UP000239187">
    <property type="component" value="Chromosome"/>
</dbReference>
<organism evidence="2 3">
    <name type="scientific">Arthrobacter agilis</name>
    <dbReference type="NCBI Taxonomy" id="37921"/>
    <lineage>
        <taxon>Bacteria</taxon>
        <taxon>Bacillati</taxon>
        <taxon>Actinomycetota</taxon>
        <taxon>Actinomycetes</taxon>
        <taxon>Micrococcales</taxon>
        <taxon>Micrococcaceae</taxon>
        <taxon>Arthrobacter</taxon>
    </lineage>
</organism>
<dbReference type="RefSeq" id="WP_133080210.1">
    <property type="nucleotide sequence ID" value="NZ_CP024915.1"/>
</dbReference>
<sequence length="61" mass="7073">MHRDGLFFDPLQDEADAPPLPEPEPARPHQPSADELQLQRQRELARVQDDLKRMARGSSRR</sequence>
<gene>
    <name evidence="2" type="ORF">CVO76_13575</name>
</gene>
<evidence type="ECO:0000313" key="2">
    <source>
        <dbReference type="EMBL" id="AUZ88552.1"/>
    </source>
</evidence>